<name>A0A0F8W4P3_9ZZZZ</name>
<organism evidence="2">
    <name type="scientific">marine sediment metagenome</name>
    <dbReference type="NCBI Taxonomy" id="412755"/>
    <lineage>
        <taxon>unclassified sequences</taxon>
        <taxon>metagenomes</taxon>
        <taxon>ecological metagenomes</taxon>
    </lineage>
</organism>
<evidence type="ECO:0000313" key="2">
    <source>
        <dbReference type="EMBL" id="KKK51543.1"/>
    </source>
</evidence>
<comment type="caution">
    <text evidence="2">The sequence shown here is derived from an EMBL/GenBank/DDBJ whole genome shotgun (WGS) entry which is preliminary data.</text>
</comment>
<dbReference type="GO" id="GO:0003677">
    <property type="term" value="F:DNA binding"/>
    <property type="evidence" value="ECO:0007669"/>
    <property type="project" value="InterPro"/>
</dbReference>
<dbReference type="EMBL" id="LAZR01067462">
    <property type="protein sequence ID" value="KKK51543.1"/>
    <property type="molecule type" value="Genomic_DNA"/>
</dbReference>
<feature type="non-terminal residue" evidence="2">
    <location>
        <position position="1"/>
    </location>
</feature>
<dbReference type="InterPro" id="IPR036805">
    <property type="entry name" value="Tscrpt_elong_fac_GreA/B_N_sf"/>
</dbReference>
<accession>A0A0F8W4P3</accession>
<protein>
    <submittedName>
        <fullName evidence="2">Uncharacterized protein</fullName>
    </submittedName>
</protein>
<gene>
    <name evidence="2" type="ORF">LCGC14_3113880</name>
</gene>
<sequence>KDYFLTPEGVSKLKAELEKNRLQRQAAAKSGKTRAKSGKKKEASTKTTAKQYIRELEKLGQPVPDHIRELAR</sequence>
<dbReference type="SUPFAM" id="SSF46557">
    <property type="entry name" value="GreA transcript cleavage protein, N-terminal domain"/>
    <property type="match status" value="1"/>
</dbReference>
<dbReference type="GO" id="GO:0032784">
    <property type="term" value="P:regulation of DNA-templated transcription elongation"/>
    <property type="evidence" value="ECO:0007669"/>
    <property type="project" value="InterPro"/>
</dbReference>
<feature type="region of interest" description="Disordered" evidence="1">
    <location>
        <begin position="22"/>
        <end position="48"/>
    </location>
</feature>
<reference evidence="2" key="1">
    <citation type="journal article" date="2015" name="Nature">
        <title>Complex archaea that bridge the gap between prokaryotes and eukaryotes.</title>
        <authorList>
            <person name="Spang A."/>
            <person name="Saw J.H."/>
            <person name="Jorgensen S.L."/>
            <person name="Zaremba-Niedzwiedzka K."/>
            <person name="Martijn J."/>
            <person name="Lind A.E."/>
            <person name="van Eijk R."/>
            <person name="Schleper C."/>
            <person name="Guy L."/>
            <person name="Ettema T.J."/>
        </authorList>
    </citation>
    <scope>NUCLEOTIDE SEQUENCE</scope>
</reference>
<dbReference type="AlphaFoldDB" id="A0A0F8W4P3"/>
<evidence type="ECO:0000256" key="1">
    <source>
        <dbReference type="SAM" id="MobiDB-lite"/>
    </source>
</evidence>
<proteinExistence type="predicted"/>